<keyword evidence="3 8" id="KW-0813">Transport</keyword>
<dbReference type="GO" id="GO:0045259">
    <property type="term" value="C:proton-transporting ATP synthase complex"/>
    <property type="evidence" value="ECO:0007669"/>
    <property type="project" value="UniProtKB-KW"/>
</dbReference>
<dbReference type="CDD" id="cd12152">
    <property type="entry name" value="F1-ATPase_delta"/>
    <property type="match status" value="1"/>
</dbReference>
<sequence length="108" mass="12329">MKVKIVTPYGIVYDRESDFISFRTVEGSMGILPRRAPIVTQLSVCDVKIKSGDDEYHLKVAGGFLLCDGKDVIIITEEAGREEDISPDRFMEARERVERVRRFFQSSL</sequence>
<keyword evidence="4 8" id="KW-0406">Ion transport</keyword>
<dbReference type="InterPro" id="IPR001469">
    <property type="entry name" value="ATP_synth_F1_dsu/esu"/>
</dbReference>
<organism evidence="10 11">
    <name type="scientific">Thermotoga petrophila</name>
    <dbReference type="NCBI Taxonomy" id="93929"/>
    <lineage>
        <taxon>Bacteria</taxon>
        <taxon>Thermotogati</taxon>
        <taxon>Thermotogota</taxon>
        <taxon>Thermotogae</taxon>
        <taxon>Thermotogales</taxon>
        <taxon>Thermotogaceae</taxon>
        <taxon>Thermotoga</taxon>
    </lineage>
</organism>
<dbReference type="NCBIfam" id="NF009985">
    <property type="entry name" value="PRK13451.1"/>
    <property type="match status" value="1"/>
</dbReference>
<comment type="similarity">
    <text evidence="2 8">Belongs to the ATPase epsilon chain family.</text>
</comment>
<keyword evidence="7 8" id="KW-0066">ATP synthesis</keyword>
<dbReference type="PANTHER" id="PTHR13822">
    <property type="entry name" value="ATP SYNTHASE DELTA/EPSILON CHAIN"/>
    <property type="match status" value="1"/>
</dbReference>
<dbReference type="Proteomes" id="UP000058636">
    <property type="component" value="Unassembled WGS sequence"/>
</dbReference>
<gene>
    <name evidence="8" type="primary">atpC</name>
    <name evidence="10" type="ORF">XD57_1814</name>
</gene>
<keyword evidence="5 8" id="KW-0472">Membrane</keyword>
<dbReference type="InterPro" id="IPR036771">
    <property type="entry name" value="ATPsynth_dsu/esu_N"/>
</dbReference>
<keyword evidence="6 8" id="KW-0139">CF(1)</keyword>
<comment type="subunit">
    <text evidence="8">F-type ATPases have 2 components, CF(1) - the catalytic core - and CF(0) - the membrane proton channel. CF(1) has five subunits: alpha(3), beta(3), gamma(1), delta(1), epsilon(1). CF(0) has three main subunits: a, b and c.</text>
</comment>
<evidence type="ECO:0000313" key="10">
    <source>
        <dbReference type="EMBL" id="KUK22087.1"/>
    </source>
</evidence>
<evidence type="ECO:0000256" key="5">
    <source>
        <dbReference type="ARBA" id="ARBA00023136"/>
    </source>
</evidence>
<evidence type="ECO:0000256" key="1">
    <source>
        <dbReference type="ARBA" id="ARBA00004184"/>
    </source>
</evidence>
<comment type="caution">
    <text evidence="10">The sequence shown here is derived from an EMBL/GenBank/DDBJ whole genome shotgun (WGS) entry which is preliminary data.</text>
</comment>
<dbReference type="OMA" id="GFLHCDG"/>
<keyword evidence="8" id="KW-0375">Hydrogen ion transport</keyword>
<dbReference type="GO" id="GO:0046933">
    <property type="term" value="F:proton-transporting ATP synthase activity, rotational mechanism"/>
    <property type="evidence" value="ECO:0007669"/>
    <property type="project" value="UniProtKB-UniRule"/>
</dbReference>
<dbReference type="AlphaFoldDB" id="A0A101ENP2"/>
<dbReference type="GO" id="GO:0012505">
    <property type="term" value="C:endomembrane system"/>
    <property type="evidence" value="ECO:0007669"/>
    <property type="project" value="UniProtKB-SubCell"/>
</dbReference>
<dbReference type="InterPro" id="IPR020546">
    <property type="entry name" value="ATP_synth_F1_dsu/esu_N"/>
</dbReference>
<evidence type="ECO:0000256" key="8">
    <source>
        <dbReference type="HAMAP-Rule" id="MF_00530"/>
    </source>
</evidence>
<evidence type="ECO:0000256" key="2">
    <source>
        <dbReference type="ARBA" id="ARBA00005712"/>
    </source>
</evidence>
<reference evidence="10 11" key="1">
    <citation type="journal article" date="2015" name="MBio">
        <title>Genome-Resolved Metagenomic Analysis Reveals Roles for Candidate Phyla and Other Microbial Community Members in Biogeochemical Transformations in Oil Reservoirs.</title>
        <authorList>
            <person name="Hu P."/>
            <person name="Tom L."/>
            <person name="Singh A."/>
            <person name="Thomas B.C."/>
            <person name="Baker B.J."/>
            <person name="Piceno Y.M."/>
            <person name="Andersen G.L."/>
            <person name="Banfield J.F."/>
        </authorList>
    </citation>
    <scope>NUCLEOTIDE SEQUENCE [LARGE SCALE GENOMIC DNA]</scope>
    <source>
        <strain evidence="10">46_26</strain>
    </source>
</reference>
<evidence type="ECO:0000256" key="4">
    <source>
        <dbReference type="ARBA" id="ARBA00023065"/>
    </source>
</evidence>
<dbReference type="RefSeq" id="WP_004082057.1">
    <property type="nucleotide sequence ID" value="NZ_DAITJQ010000001.1"/>
</dbReference>
<proteinExistence type="inferred from homology"/>
<keyword evidence="8" id="KW-1003">Cell membrane</keyword>
<evidence type="ECO:0000313" key="11">
    <source>
        <dbReference type="Proteomes" id="UP000058636"/>
    </source>
</evidence>
<dbReference type="PANTHER" id="PTHR13822:SF10">
    <property type="entry name" value="ATP SYNTHASE EPSILON CHAIN, CHLOROPLASTIC"/>
    <property type="match status" value="1"/>
</dbReference>
<comment type="function">
    <text evidence="8">Produces ATP from ADP in the presence of a proton gradient across the membrane.</text>
</comment>
<dbReference type="EMBL" id="LGFG01000268">
    <property type="protein sequence ID" value="KUK22087.1"/>
    <property type="molecule type" value="Genomic_DNA"/>
</dbReference>
<dbReference type="GO" id="GO:0005886">
    <property type="term" value="C:plasma membrane"/>
    <property type="evidence" value="ECO:0007669"/>
    <property type="project" value="UniProtKB-SubCell"/>
</dbReference>
<evidence type="ECO:0000256" key="3">
    <source>
        <dbReference type="ARBA" id="ARBA00022448"/>
    </source>
</evidence>
<evidence type="ECO:0000256" key="6">
    <source>
        <dbReference type="ARBA" id="ARBA00023196"/>
    </source>
</evidence>
<dbReference type="GO" id="GO:0005524">
    <property type="term" value="F:ATP binding"/>
    <property type="evidence" value="ECO:0007669"/>
    <property type="project" value="UniProtKB-UniRule"/>
</dbReference>
<dbReference type="PATRIC" id="fig|93930.3.peg.1032"/>
<dbReference type="Gene3D" id="2.60.15.10">
    <property type="entry name" value="F0F1 ATP synthase delta/epsilon subunit, N-terminal"/>
    <property type="match status" value="1"/>
</dbReference>
<evidence type="ECO:0000256" key="7">
    <source>
        <dbReference type="ARBA" id="ARBA00023310"/>
    </source>
</evidence>
<name>A0A101ENP2_9THEM</name>
<accession>A0A101ENP2</accession>
<feature type="domain" description="ATP synthase F1 complex delta/epsilon subunit N-terminal" evidence="9">
    <location>
        <begin position="1"/>
        <end position="79"/>
    </location>
</feature>
<dbReference type="Pfam" id="PF02823">
    <property type="entry name" value="ATP-synt_DE_N"/>
    <property type="match status" value="1"/>
</dbReference>
<dbReference type="SMR" id="A0A101ENP2"/>
<dbReference type="SUPFAM" id="SSF51344">
    <property type="entry name" value="Epsilon subunit of F1F0-ATP synthase N-terminal domain"/>
    <property type="match status" value="1"/>
</dbReference>
<comment type="subcellular location">
    <subcellularLocation>
        <location evidence="8">Cell membrane</location>
        <topology evidence="8">Peripheral membrane protein</topology>
    </subcellularLocation>
    <subcellularLocation>
        <location evidence="1">Endomembrane system</location>
        <topology evidence="1">Peripheral membrane protein</topology>
    </subcellularLocation>
</comment>
<dbReference type="HAMAP" id="MF_00530">
    <property type="entry name" value="ATP_synth_epsil_bac"/>
    <property type="match status" value="1"/>
</dbReference>
<evidence type="ECO:0000259" key="9">
    <source>
        <dbReference type="Pfam" id="PF02823"/>
    </source>
</evidence>
<protein>
    <recommendedName>
        <fullName evidence="8">ATP synthase epsilon chain</fullName>
    </recommendedName>
    <alternativeName>
        <fullName evidence="8">ATP synthase F1 sector epsilon subunit</fullName>
    </alternativeName>
    <alternativeName>
        <fullName evidence="8">F-ATPase epsilon subunit</fullName>
    </alternativeName>
</protein>